<dbReference type="GeneID" id="83058265"/>
<dbReference type="OrthoDB" id="6890885at2"/>
<sequence>MQIYSVAKNVLGALGPKVKVPVLDSELKIPAECLRIVGALDAGAVIESGENANGRYIKYADGTQICHGHFYHAFNTTDIFQAIEITYPAVFITDNDISGAAYHESAPGRAMQLSNFASYANYVSLGFSAYDGTPSSTVPVRIRWHAIGRWK</sequence>
<accession>A0A1B2I644</accession>
<organism evidence="1 2">
    <name type="scientific">Cloacibacillus porcorum</name>
    <dbReference type="NCBI Taxonomy" id="1197717"/>
    <lineage>
        <taxon>Bacteria</taxon>
        <taxon>Thermotogati</taxon>
        <taxon>Synergistota</taxon>
        <taxon>Synergistia</taxon>
        <taxon>Synergistales</taxon>
        <taxon>Synergistaceae</taxon>
        <taxon>Cloacibacillus</taxon>
    </lineage>
</organism>
<dbReference type="KEGG" id="cpor:BED41_10430"/>
<dbReference type="Proteomes" id="UP000093044">
    <property type="component" value="Chromosome"/>
</dbReference>
<keyword evidence="2" id="KW-1185">Reference proteome</keyword>
<evidence type="ECO:0000313" key="1">
    <source>
        <dbReference type="EMBL" id="ANZ45445.1"/>
    </source>
</evidence>
<evidence type="ECO:0000313" key="2">
    <source>
        <dbReference type="Proteomes" id="UP000093044"/>
    </source>
</evidence>
<protein>
    <submittedName>
        <fullName evidence="1">Uncharacterized protein</fullName>
    </submittedName>
</protein>
<dbReference type="RefSeq" id="WP_066745743.1">
    <property type="nucleotide sequence ID" value="NZ_CP016757.1"/>
</dbReference>
<reference evidence="1" key="1">
    <citation type="submission" date="2016-08" db="EMBL/GenBank/DDBJ databases">
        <title>Complete genome of Cloacibacillus porcorum.</title>
        <authorList>
            <person name="Looft T."/>
            <person name="Bayles D.O."/>
            <person name="Alt D.P."/>
        </authorList>
    </citation>
    <scope>NUCLEOTIDE SEQUENCE [LARGE SCALE GENOMIC DNA]</scope>
    <source>
        <strain evidence="1">CL-84</strain>
    </source>
</reference>
<gene>
    <name evidence="1" type="ORF">BED41_10430</name>
</gene>
<dbReference type="AlphaFoldDB" id="A0A1B2I644"/>
<dbReference type="STRING" id="1197717.BED41_10430"/>
<name>A0A1B2I644_9BACT</name>
<proteinExistence type="predicted"/>
<dbReference type="EMBL" id="CP016757">
    <property type="protein sequence ID" value="ANZ45445.1"/>
    <property type="molecule type" value="Genomic_DNA"/>
</dbReference>